<name>A0A6H2GVB2_9BACL</name>
<reference evidence="3 4" key="1">
    <citation type="submission" date="2020-04" db="EMBL/GenBank/DDBJ databases">
        <title>Novel Paenibacillus strain UniB2 isolated from commercial digestive syrup.</title>
        <authorList>
            <person name="Thorat V."/>
            <person name="Kirdat K."/>
            <person name="Tiwarekar B."/>
            <person name="Yadav A."/>
        </authorList>
    </citation>
    <scope>NUCLEOTIDE SEQUENCE [LARGE SCALE GENOMIC DNA]</scope>
    <source>
        <strain evidence="3 4">UniB2</strain>
    </source>
</reference>
<dbReference type="SUPFAM" id="SSF110857">
    <property type="entry name" value="Gamma-glutamyl cyclotransferase-like"/>
    <property type="match status" value="1"/>
</dbReference>
<dbReference type="InterPro" id="IPR009288">
    <property type="entry name" value="AIG2-like_dom"/>
</dbReference>
<dbReference type="CDD" id="cd06661">
    <property type="entry name" value="GGCT_like"/>
    <property type="match status" value="1"/>
</dbReference>
<evidence type="ECO:0000259" key="2">
    <source>
        <dbReference type="Pfam" id="PF06094"/>
    </source>
</evidence>
<dbReference type="Gene3D" id="3.10.490.10">
    <property type="entry name" value="Gamma-glutamyl cyclotransferase-like"/>
    <property type="match status" value="1"/>
</dbReference>
<feature type="compositionally biased region" description="Low complexity" evidence="1">
    <location>
        <begin position="10"/>
        <end position="24"/>
    </location>
</feature>
<evidence type="ECO:0000256" key="1">
    <source>
        <dbReference type="SAM" id="MobiDB-lite"/>
    </source>
</evidence>
<feature type="domain" description="Gamma-glutamylcyclotransferase AIG2-like" evidence="2">
    <location>
        <begin position="36"/>
        <end position="145"/>
    </location>
</feature>
<dbReference type="InterPro" id="IPR013024">
    <property type="entry name" value="GGCT-like"/>
</dbReference>
<proteinExistence type="predicted"/>
<gene>
    <name evidence="3" type="ORF">HGI30_07110</name>
</gene>
<dbReference type="KEGG" id="palr:HGI30_07110"/>
<evidence type="ECO:0000313" key="3">
    <source>
        <dbReference type="EMBL" id="QJC51335.1"/>
    </source>
</evidence>
<organism evidence="3 4">
    <name type="scientific">Paenibacillus albicereus</name>
    <dbReference type="NCBI Taxonomy" id="2726185"/>
    <lineage>
        <taxon>Bacteria</taxon>
        <taxon>Bacillati</taxon>
        <taxon>Bacillota</taxon>
        <taxon>Bacilli</taxon>
        <taxon>Bacillales</taxon>
        <taxon>Paenibacillaceae</taxon>
        <taxon>Paenibacillus</taxon>
    </lineage>
</organism>
<sequence length="168" mass="18476">MSGRSDTRHVPTASSAPAVSATPPACPPSAAFPVWVFVYGTLQPGQSNFAVAAPFVLARQPGHVRGRLVDAANGRYPALVRELSPVDRAVRGWWLKLERDGLAACDRLEDFFGPEEANDYERIWTRDLDDPDRQGWIYVWPSDRGCSDLLSDIWPPGSVPESKSGEPE</sequence>
<feature type="region of interest" description="Disordered" evidence="1">
    <location>
        <begin position="1"/>
        <end position="24"/>
    </location>
</feature>
<dbReference type="GO" id="GO:0016740">
    <property type="term" value="F:transferase activity"/>
    <property type="evidence" value="ECO:0007669"/>
    <property type="project" value="UniProtKB-KW"/>
</dbReference>
<protein>
    <submittedName>
        <fullName evidence="3">Gamma-glutamylcyclotransferase</fullName>
    </submittedName>
</protein>
<evidence type="ECO:0000313" key="4">
    <source>
        <dbReference type="Proteomes" id="UP000502136"/>
    </source>
</evidence>
<dbReference type="AlphaFoldDB" id="A0A6H2GVB2"/>
<accession>A0A6H2GVB2</accession>
<dbReference type="Pfam" id="PF06094">
    <property type="entry name" value="GGACT"/>
    <property type="match status" value="1"/>
</dbReference>
<dbReference type="InterPro" id="IPR036568">
    <property type="entry name" value="GGCT-like_sf"/>
</dbReference>
<dbReference type="RefSeq" id="WP_168906986.1">
    <property type="nucleotide sequence ID" value="NZ_CP051428.1"/>
</dbReference>
<keyword evidence="4" id="KW-1185">Reference proteome</keyword>
<keyword evidence="3" id="KW-0808">Transferase</keyword>
<dbReference type="Proteomes" id="UP000502136">
    <property type="component" value="Chromosome"/>
</dbReference>
<dbReference type="EMBL" id="CP051428">
    <property type="protein sequence ID" value="QJC51335.1"/>
    <property type="molecule type" value="Genomic_DNA"/>
</dbReference>